<dbReference type="AlphaFoldDB" id="A0A1Y2K2U8"/>
<feature type="domain" description="Peptide methionine sulphoxide reductase MsrA" evidence="6">
    <location>
        <begin position="32"/>
        <end position="183"/>
    </location>
</feature>
<feature type="active site" evidence="4">
    <location>
        <position position="39"/>
    </location>
</feature>
<organism evidence="7 8">
    <name type="scientific">Magnetofaba australis IT-1</name>
    <dbReference type="NCBI Taxonomy" id="1434232"/>
    <lineage>
        <taxon>Bacteria</taxon>
        <taxon>Pseudomonadati</taxon>
        <taxon>Pseudomonadota</taxon>
        <taxon>Magnetococcia</taxon>
        <taxon>Magnetococcales</taxon>
        <taxon>Magnetococcaceae</taxon>
        <taxon>Magnetofaba</taxon>
    </lineage>
</organism>
<accession>A0A1Y2K2U8</accession>
<evidence type="ECO:0000256" key="1">
    <source>
        <dbReference type="ARBA" id="ARBA00023002"/>
    </source>
</evidence>
<dbReference type="Gene3D" id="3.30.1060.10">
    <property type="entry name" value="Peptide methionine sulphoxide reductase MsrA"/>
    <property type="match status" value="1"/>
</dbReference>
<name>A0A1Y2K2U8_9PROT</name>
<dbReference type="GO" id="GO:0033744">
    <property type="term" value="F:L-methionine:thioredoxin-disulfide S-oxidoreductase activity"/>
    <property type="evidence" value="ECO:0007669"/>
    <property type="project" value="RHEA"/>
</dbReference>
<evidence type="ECO:0000313" key="7">
    <source>
        <dbReference type="EMBL" id="OSM02269.1"/>
    </source>
</evidence>
<keyword evidence="1 4" id="KW-0560">Oxidoreductase</keyword>
<keyword evidence="8" id="KW-1185">Reference proteome</keyword>
<dbReference type="EC" id="1.8.4.11" evidence="4"/>
<dbReference type="Pfam" id="PF01625">
    <property type="entry name" value="PMSR"/>
    <property type="match status" value="1"/>
</dbReference>
<feature type="signal peptide" evidence="5">
    <location>
        <begin position="1"/>
        <end position="26"/>
    </location>
</feature>
<evidence type="ECO:0000256" key="4">
    <source>
        <dbReference type="HAMAP-Rule" id="MF_01401"/>
    </source>
</evidence>
<dbReference type="OrthoDB" id="4174719at2"/>
<keyword evidence="5" id="KW-0732">Signal</keyword>
<reference evidence="7 8" key="1">
    <citation type="journal article" date="2016" name="BMC Genomics">
        <title>Combined genomic and structural analyses of a cultured magnetotactic bacterium reveals its niche adaptation to a dynamic environment.</title>
        <authorList>
            <person name="Araujo A.C."/>
            <person name="Morillo V."/>
            <person name="Cypriano J."/>
            <person name="Teixeira L.C."/>
            <person name="Leao P."/>
            <person name="Lyra S."/>
            <person name="Almeida L.G."/>
            <person name="Bazylinski D.A."/>
            <person name="Vasconcellos A.T."/>
            <person name="Abreu F."/>
            <person name="Lins U."/>
        </authorList>
    </citation>
    <scope>NUCLEOTIDE SEQUENCE [LARGE SCALE GENOMIC DNA]</scope>
    <source>
        <strain evidence="7 8">IT-1</strain>
    </source>
</reference>
<evidence type="ECO:0000256" key="3">
    <source>
        <dbReference type="ARBA" id="ARBA00048782"/>
    </source>
</evidence>
<dbReference type="RefSeq" id="WP_085444749.1">
    <property type="nucleotide sequence ID" value="NZ_LVJN01000020.1"/>
</dbReference>
<protein>
    <recommendedName>
        <fullName evidence="4">Peptide methionine sulfoxide reductase MsrA</fullName>
        <shortName evidence="4">Protein-methionine-S-oxide reductase</shortName>
        <ecNumber evidence="4">1.8.4.11</ecNumber>
    </recommendedName>
    <alternativeName>
        <fullName evidence="4">Peptide-methionine (S)-S-oxide reductase</fullName>
        <shortName evidence="4">Peptide Met(O) reductase</shortName>
    </alternativeName>
</protein>
<dbReference type="GO" id="GO:0008113">
    <property type="term" value="F:peptide-methionine (S)-S-oxide reductase activity"/>
    <property type="evidence" value="ECO:0007669"/>
    <property type="project" value="UniProtKB-UniRule"/>
</dbReference>
<feature type="chain" id="PRO_5013322462" description="Peptide methionine sulfoxide reductase MsrA" evidence="5">
    <location>
        <begin position="27"/>
        <end position="206"/>
    </location>
</feature>
<dbReference type="InterPro" id="IPR036509">
    <property type="entry name" value="Met_Sox_Rdtase_MsrA_sf"/>
</dbReference>
<dbReference type="HAMAP" id="MF_01401">
    <property type="entry name" value="MsrA"/>
    <property type="match status" value="1"/>
</dbReference>
<comment type="catalytic activity">
    <reaction evidence="3 4">
        <text>[thioredoxin]-disulfide + L-methionine + H2O = L-methionine (S)-S-oxide + [thioredoxin]-dithiol</text>
        <dbReference type="Rhea" id="RHEA:19993"/>
        <dbReference type="Rhea" id="RHEA-COMP:10698"/>
        <dbReference type="Rhea" id="RHEA-COMP:10700"/>
        <dbReference type="ChEBI" id="CHEBI:15377"/>
        <dbReference type="ChEBI" id="CHEBI:29950"/>
        <dbReference type="ChEBI" id="CHEBI:50058"/>
        <dbReference type="ChEBI" id="CHEBI:57844"/>
        <dbReference type="ChEBI" id="CHEBI:58772"/>
        <dbReference type="EC" id="1.8.4.11"/>
    </reaction>
</comment>
<dbReference type="NCBIfam" id="TIGR00401">
    <property type="entry name" value="msrA"/>
    <property type="match status" value="1"/>
</dbReference>
<dbReference type="InterPro" id="IPR002569">
    <property type="entry name" value="Met_Sox_Rdtase_MsrA_dom"/>
</dbReference>
<evidence type="ECO:0000313" key="8">
    <source>
        <dbReference type="Proteomes" id="UP000194003"/>
    </source>
</evidence>
<gene>
    <name evidence="4 7" type="primary">msrA</name>
    <name evidence="7" type="ORF">MAIT1_02386</name>
</gene>
<comment type="caution">
    <text evidence="7">The sequence shown here is derived from an EMBL/GenBank/DDBJ whole genome shotgun (WGS) entry which is preliminary data.</text>
</comment>
<comment type="catalytic activity">
    <reaction evidence="2 4">
        <text>L-methionyl-[protein] + [thioredoxin]-disulfide + H2O = L-methionyl-(S)-S-oxide-[protein] + [thioredoxin]-dithiol</text>
        <dbReference type="Rhea" id="RHEA:14217"/>
        <dbReference type="Rhea" id="RHEA-COMP:10698"/>
        <dbReference type="Rhea" id="RHEA-COMP:10700"/>
        <dbReference type="Rhea" id="RHEA-COMP:12313"/>
        <dbReference type="Rhea" id="RHEA-COMP:12315"/>
        <dbReference type="ChEBI" id="CHEBI:15377"/>
        <dbReference type="ChEBI" id="CHEBI:16044"/>
        <dbReference type="ChEBI" id="CHEBI:29950"/>
        <dbReference type="ChEBI" id="CHEBI:44120"/>
        <dbReference type="ChEBI" id="CHEBI:50058"/>
        <dbReference type="EC" id="1.8.4.11"/>
    </reaction>
</comment>
<dbReference type="SUPFAM" id="SSF55068">
    <property type="entry name" value="Peptide methionine sulfoxide reductase"/>
    <property type="match status" value="1"/>
</dbReference>
<dbReference type="PANTHER" id="PTHR43774:SF1">
    <property type="entry name" value="PEPTIDE METHIONINE SULFOXIDE REDUCTASE MSRA 2"/>
    <property type="match status" value="1"/>
</dbReference>
<dbReference type="EMBL" id="LVJN01000020">
    <property type="protein sequence ID" value="OSM02269.1"/>
    <property type="molecule type" value="Genomic_DNA"/>
</dbReference>
<dbReference type="STRING" id="1434232.MAIT1_02386"/>
<proteinExistence type="inferred from homology"/>
<comment type="similarity">
    <text evidence="4">Belongs to the MsrA Met sulfoxide reductase family.</text>
</comment>
<sequence>MKSDRGVRWLALGALFVALWCGSAQAAGKEATATFGGGCFWCLEQAMDKLPGVLSTASGFMGGHVADPSYKQVSAGGTGHVEVVQVRYDPTQLTYYALLNHYWRNIDPLQANGQFCDHGPTYRSVIFTHTPEQEREAKKSRMALEDDKPFPGEIVTQILPAGPFYPAEEYHQDYYQKNPIRYNYYKFRCGRAQRLETLWGKENLAH</sequence>
<evidence type="ECO:0000256" key="5">
    <source>
        <dbReference type="SAM" id="SignalP"/>
    </source>
</evidence>
<dbReference type="Proteomes" id="UP000194003">
    <property type="component" value="Unassembled WGS sequence"/>
</dbReference>
<evidence type="ECO:0000259" key="6">
    <source>
        <dbReference type="Pfam" id="PF01625"/>
    </source>
</evidence>
<dbReference type="PANTHER" id="PTHR43774">
    <property type="entry name" value="PEPTIDE METHIONINE SULFOXIDE REDUCTASE"/>
    <property type="match status" value="1"/>
</dbReference>
<comment type="function">
    <text evidence="4">Has an important function as a repair enzyme for proteins that have been inactivated by oxidation. Catalyzes the reversible oxidation-reduction of methionine sulfoxide in proteins to methionine.</text>
</comment>
<evidence type="ECO:0000256" key="2">
    <source>
        <dbReference type="ARBA" id="ARBA00047806"/>
    </source>
</evidence>